<comment type="catalytic activity">
    <reaction evidence="12">
        <text>ATP + H2O + xenobioticSide 1 = ADP + phosphate + xenobioticSide 2.</text>
        <dbReference type="EC" id="7.6.2.2"/>
    </reaction>
</comment>
<keyword evidence="4" id="KW-0813">Transport</keyword>
<comment type="similarity">
    <text evidence="2">Belongs to the ABC transporter superfamily. ABCC family. Conjugate transporter (TC 3.A.1.208) subfamily.</text>
</comment>
<evidence type="ECO:0000256" key="1">
    <source>
        <dbReference type="ARBA" id="ARBA00004127"/>
    </source>
</evidence>
<accession>A0A6P5RQN3</accession>
<evidence type="ECO:0000256" key="5">
    <source>
        <dbReference type="ARBA" id="ARBA00022692"/>
    </source>
</evidence>
<dbReference type="InterPro" id="IPR017871">
    <property type="entry name" value="ABC_transporter-like_CS"/>
</dbReference>
<keyword evidence="14" id="KW-1185">Reference proteome</keyword>
<evidence type="ECO:0000256" key="2">
    <source>
        <dbReference type="ARBA" id="ARBA00009726"/>
    </source>
</evidence>
<keyword evidence="7" id="KW-0547">Nucleotide-binding</keyword>
<evidence type="ECO:0000256" key="7">
    <source>
        <dbReference type="ARBA" id="ARBA00022741"/>
    </source>
</evidence>
<dbReference type="EC" id="7.6.2.2" evidence="3"/>
<sequence>MYVFLQAEKPTLTNVNLDIPVGSLVAIVGSTGEGKTSLISAMLGELPPVADASVVMRGMVAYVPQVSWIFNATVRDNILFGSFFESARYEKAIDVTALRHDLDLLPGGDLTEIGERGVNISGGQKQRVSMARAVYSNSDVYIFDDPLSALDAHVARQVFDKCIRGELRGKTRVLVTNQLHFLSQVDRIILVHEGMVKEEGTFEELSNNGTLFKKLMENAGKMEEYAEEKEGGETIDQNGEMIDQNASSKPIANGVVNVMPKDASRVKKPEGKSVLIKQEERETGVISWNVLAR</sequence>
<name>A0A6P5RQN3_PRUAV</name>
<feature type="domain" description="ABC transporter" evidence="13">
    <location>
        <begin position="3"/>
        <end position="218"/>
    </location>
</feature>
<dbReference type="GO" id="GO:0016020">
    <property type="term" value="C:membrane"/>
    <property type="evidence" value="ECO:0007669"/>
    <property type="project" value="TreeGrafter"/>
</dbReference>
<evidence type="ECO:0000259" key="13">
    <source>
        <dbReference type="PROSITE" id="PS50893"/>
    </source>
</evidence>
<dbReference type="GeneID" id="110748450"/>
<dbReference type="CDD" id="cd03250">
    <property type="entry name" value="ABCC_MRP_domain1"/>
    <property type="match status" value="1"/>
</dbReference>
<dbReference type="InterPro" id="IPR003593">
    <property type="entry name" value="AAA+_ATPase"/>
</dbReference>
<keyword evidence="8" id="KW-0067">ATP-binding</keyword>
<organism evidence="14 15">
    <name type="scientific">Prunus avium</name>
    <name type="common">Cherry</name>
    <name type="synonym">Cerasus avium</name>
    <dbReference type="NCBI Taxonomy" id="42229"/>
    <lineage>
        <taxon>Eukaryota</taxon>
        <taxon>Viridiplantae</taxon>
        <taxon>Streptophyta</taxon>
        <taxon>Embryophyta</taxon>
        <taxon>Tracheophyta</taxon>
        <taxon>Spermatophyta</taxon>
        <taxon>Magnoliopsida</taxon>
        <taxon>eudicotyledons</taxon>
        <taxon>Gunneridae</taxon>
        <taxon>Pentapetalae</taxon>
        <taxon>rosids</taxon>
        <taxon>fabids</taxon>
        <taxon>Rosales</taxon>
        <taxon>Rosaceae</taxon>
        <taxon>Amygdaloideae</taxon>
        <taxon>Amygdaleae</taxon>
        <taxon>Prunus</taxon>
    </lineage>
</organism>
<dbReference type="GO" id="GO:0008559">
    <property type="term" value="F:ABC-type xenobiotic transporter activity"/>
    <property type="evidence" value="ECO:0007669"/>
    <property type="project" value="UniProtKB-EC"/>
</dbReference>
<keyword evidence="9" id="KW-1278">Translocase</keyword>
<evidence type="ECO:0000256" key="10">
    <source>
        <dbReference type="ARBA" id="ARBA00022989"/>
    </source>
</evidence>
<evidence type="ECO:0000256" key="8">
    <source>
        <dbReference type="ARBA" id="ARBA00022840"/>
    </source>
</evidence>
<dbReference type="Pfam" id="PF00005">
    <property type="entry name" value="ABC_tran"/>
    <property type="match status" value="1"/>
</dbReference>
<proteinExistence type="inferred from homology"/>
<dbReference type="AlphaFoldDB" id="A0A6P5RQN3"/>
<evidence type="ECO:0000256" key="11">
    <source>
        <dbReference type="ARBA" id="ARBA00023136"/>
    </source>
</evidence>
<dbReference type="GO" id="GO:0005524">
    <property type="term" value="F:ATP binding"/>
    <property type="evidence" value="ECO:0007669"/>
    <property type="project" value="UniProtKB-KW"/>
</dbReference>
<gene>
    <name evidence="15" type="primary">LOC110748450</name>
</gene>
<evidence type="ECO:0000256" key="6">
    <source>
        <dbReference type="ARBA" id="ARBA00022737"/>
    </source>
</evidence>
<protein>
    <recommendedName>
        <fullName evidence="3">ABC-type xenobiotic transporter</fullName>
        <ecNumber evidence="3">7.6.2.2</ecNumber>
    </recommendedName>
</protein>
<evidence type="ECO:0000256" key="3">
    <source>
        <dbReference type="ARBA" id="ARBA00012191"/>
    </source>
</evidence>
<dbReference type="PANTHER" id="PTHR24223:SF456">
    <property type="entry name" value="MULTIDRUG RESISTANCE-ASSOCIATED PROTEIN LETHAL(2)03659"/>
    <property type="match status" value="1"/>
</dbReference>
<evidence type="ECO:0000256" key="4">
    <source>
        <dbReference type="ARBA" id="ARBA00022448"/>
    </source>
</evidence>
<dbReference type="PANTHER" id="PTHR24223">
    <property type="entry name" value="ATP-BINDING CASSETTE SUB-FAMILY C"/>
    <property type="match status" value="1"/>
</dbReference>
<dbReference type="FunFam" id="3.40.50.300:FF:000450">
    <property type="entry name" value="ABC transporter C family member 2"/>
    <property type="match status" value="1"/>
</dbReference>
<dbReference type="InterPro" id="IPR027417">
    <property type="entry name" value="P-loop_NTPase"/>
</dbReference>
<dbReference type="SUPFAM" id="SSF52540">
    <property type="entry name" value="P-loop containing nucleoside triphosphate hydrolases"/>
    <property type="match status" value="1"/>
</dbReference>
<comment type="subcellular location">
    <subcellularLocation>
        <location evidence="1">Endomembrane system</location>
        <topology evidence="1">Multi-pass membrane protein</topology>
    </subcellularLocation>
</comment>
<dbReference type="PROSITE" id="PS50893">
    <property type="entry name" value="ABC_TRANSPORTER_2"/>
    <property type="match status" value="1"/>
</dbReference>
<dbReference type="InterPro" id="IPR050173">
    <property type="entry name" value="ABC_transporter_C-like"/>
</dbReference>
<dbReference type="PROSITE" id="PS00211">
    <property type="entry name" value="ABC_TRANSPORTER_1"/>
    <property type="match status" value="1"/>
</dbReference>
<dbReference type="RefSeq" id="XP_021804123.1">
    <property type="nucleotide sequence ID" value="XM_021948431.1"/>
</dbReference>
<keyword evidence="10" id="KW-1133">Transmembrane helix</keyword>
<evidence type="ECO:0000256" key="9">
    <source>
        <dbReference type="ARBA" id="ARBA00022967"/>
    </source>
</evidence>
<dbReference type="Proteomes" id="UP000515124">
    <property type="component" value="Unplaced"/>
</dbReference>
<evidence type="ECO:0000313" key="15">
    <source>
        <dbReference type="RefSeq" id="XP_021804123.1"/>
    </source>
</evidence>
<dbReference type="SMART" id="SM00382">
    <property type="entry name" value="AAA"/>
    <property type="match status" value="1"/>
</dbReference>
<keyword evidence="11" id="KW-0472">Membrane</keyword>
<dbReference type="Gene3D" id="3.40.50.300">
    <property type="entry name" value="P-loop containing nucleotide triphosphate hydrolases"/>
    <property type="match status" value="1"/>
</dbReference>
<evidence type="ECO:0000256" key="12">
    <source>
        <dbReference type="ARBA" id="ARBA00034018"/>
    </source>
</evidence>
<evidence type="ECO:0000313" key="14">
    <source>
        <dbReference type="Proteomes" id="UP000515124"/>
    </source>
</evidence>
<dbReference type="InterPro" id="IPR003439">
    <property type="entry name" value="ABC_transporter-like_ATP-bd"/>
</dbReference>
<dbReference type="GO" id="GO:0012505">
    <property type="term" value="C:endomembrane system"/>
    <property type="evidence" value="ECO:0007669"/>
    <property type="project" value="UniProtKB-SubCell"/>
</dbReference>
<keyword evidence="6" id="KW-0677">Repeat</keyword>
<reference evidence="15" key="1">
    <citation type="submission" date="2025-08" db="UniProtKB">
        <authorList>
            <consortium name="RefSeq"/>
        </authorList>
    </citation>
    <scope>IDENTIFICATION</scope>
</reference>
<dbReference type="GO" id="GO:0016887">
    <property type="term" value="F:ATP hydrolysis activity"/>
    <property type="evidence" value="ECO:0007669"/>
    <property type="project" value="InterPro"/>
</dbReference>
<dbReference type="KEGG" id="pavi:110748450"/>
<keyword evidence="5" id="KW-0812">Transmembrane</keyword>